<reference evidence="1" key="1">
    <citation type="submission" date="2020-05" db="EMBL/GenBank/DDBJ databases">
        <authorList>
            <person name="Chiriac C."/>
            <person name="Salcher M."/>
            <person name="Ghai R."/>
            <person name="Kavagutti S V."/>
        </authorList>
    </citation>
    <scope>NUCLEOTIDE SEQUENCE</scope>
</reference>
<protein>
    <submittedName>
        <fullName evidence="1">Unannotated protein</fullName>
    </submittedName>
</protein>
<evidence type="ECO:0000313" key="1">
    <source>
        <dbReference type="EMBL" id="CAB4626353.1"/>
    </source>
</evidence>
<sequence length="94" mass="9821">MLLISCVAKKIDACAIASGNDNGSSAITGQPIALVNFEISSTFKPPRSCPITTTPRAPTNRRVPAFFPFFSGCGLSFISFNQSESESGNSGSSN</sequence>
<gene>
    <name evidence="1" type="ORF">UFOPK2046_00109</name>
</gene>
<proteinExistence type="predicted"/>
<accession>A0A6J6IPU9</accession>
<dbReference type="AlphaFoldDB" id="A0A6J6IPU9"/>
<organism evidence="1">
    <name type="scientific">freshwater metagenome</name>
    <dbReference type="NCBI Taxonomy" id="449393"/>
    <lineage>
        <taxon>unclassified sequences</taxon>
        <taxon>metagenomes</taxon>
        <taxon>ecological metagenomes</taxon>
    </lineage>
</organism>
<name>A0A6J6IPU9_9ZZZZ</name>
<dbReference type="EMBL" id="CAEZVP010000008">
    <property type="protein sequence ID" value="CAB4626353.1"/>
    <property type="molecule type" value="Genomic_DNA"/>
</dbReference>